<reference evidence="1" key="1">
    <citation type="submission" date="2021-04" db="EMBL/GenBank/DDBJ databases">
        <title>Genomic sequence of Actinosynnema pretiosum subsp. pretiosum ATCC 31280 (C-14919).</title>
        <authorList>
            <person name="Bai L."/>
            <person name="Wang X."/>
            <person name="Xiao Y."/>
        </authorList>
    </citation>
    <scope>NUCLEOTIDE SEQUENCE</scope>
    <source>
        <strain evidence="1">ATCC 31280</strain>
    </source>
</reference>
<protein>
    <submittedName>
        <fullName evidence="1">Uncharacterized protein</fullName>
    </submittedName>
</protein>
<proteinExistence type="predicted"/>
<dbReference type="Proteomes" id="UP000677152">
    <property type="component" value="Chromosome"/>
</dbReference>
<sequence>MFAAMPGNEQDDIRRALVDLPRAFRKRRRSAQFDTYRSTPLDFVRQLAVYSANLATLSIRFGDPEVGFRLVDGATLVNHSRDSPHLIFLVEMTTALPWWAGIFGIPLESVMG</sequence>
<evidence type="ECO:0000313" key="1">
    <source>
        <dbReference type="EMBL" id="QUF04280.1"/>
    </source>
</evidence>
<accession>A0AA45L6W3</accession>
<organism evidence="1 2">
    <name type="scientific">Actinosynnema pretiosum subsp. pretiosum</name>
    <dbReference type="NCBI Taxonomy" id="103721"/>
    <lineage>
        <taxon>Bacteria</taxon>
        <taxon>Bacillati</taxon>
        <taxon>Actinomycetota</taxon>
        <taxon>Actinomycetes</taxon>
        <taxon>Pseudonocardiales</taxon>
        <taxon>Pseudonocardiaceae</taxon>
        <taxon>Actinosynnema</taxon>
    </lineage>
</organism>
<evidence type="ECO:0000313" key="2">
    <source>
        <dbReference type="Proteomes" id="UP000677152"/>
    </source>
</evidence>
<dbReference type="EMBL" id="CP073249">
    <property type="protein sequence ID" value="QUF04280.1"/>
    <property type="molecule type" value="Genomic_DNA"/>
</dbReference>
<gene>
    <name evidence="1" type="ORF">KCV87_34045</name>
</gene>
<dbReference type="AlphaFoldDB" id="A0AA45L6W3"/>
<name>A0AA45L6W3_9PSEU</name>